<keyword evidence="2" id="KW-1185">Reference proteome</keyword>
<dbReference type="Gene3D" id="3.10.450.50">
    <property type="match status" value="1"/>
</dbReference>
<reference evidence="1 2" key="1">
    <citation type="submission" date="2019-10" db="EMBL/GenBank/DDBJ databases">
        <title>Rubrobacter sp nov SCSIO 52915 isolated from a deep-sea sediment in the South China Sea.</title>
        <authorList>
            <person name="Chen R.W."/>
        </authorList>
    </citation>
    <scope>NUCLEOTIDE SEQUENCE [LARGE SCALE GENOMIC DNA]</scope>
    <source>
        <strain evidence="1 2">SCSIO 52915</strain>
    </source>
</reference>
<dbReference type="RefSeq" id="WP_166395246.1">
    <property type="nucleotide sequence ID" value="NZ_CP045121.1"/>
</dbReference>
<evidence type="ECO:0000313" key="1">
    <source>
        <dbReference type="EMBL" id="QIN77566.1"/>
    </source>
</evidence>
<dbReference type="SUPFAM" id="SSF54427">
    <property type="entry name" value="NTF2-like"/>
    <property type="match status" value="1"/>
</dbReference>
<proteinExistence type="predicted"/>
<gene>
    <name evidence="1" type="ORF">GBA65_02520</name>
</gene>
<dbReference type="AlphaFoldDB" id="A0A6G8PUA9"/>
<evidence type="ECO:0000313" key="2">
    <source>
        <dbReference type="Proteomes" id="UP000502706"/>
    </source>
</evidence>
<name>A0A6G8PUA9_9ACTN</name>
<dbReference type="KEGG" id="rmar:GBA65_02520"/>
<accession>A0A6G8PUA9</accession>
<dbReference type="EMBL" id="CP045121">
    <property type="protein sequence ID" value="QIN77566.1"/>
    <property type="molecule type" value="Genomic_DNA"/>
</dbReference>
<organism evidence="1 2">
    <name type="scientific">Rubrobacter marinus</name>
    <dbReference type="NCBI Taxonomy" id="2653852"/>
    <lineage>
        <taxon>Bacteria</taxon>
        <taxon>Bacillati</taxon>
        <taxon>Actinomycetota</taxon>
        <taxon>Rubrobacteria</taxon>
        <taxon>Rubrobacterales</taxon>
        <taxon>Rubrobacteraceae</taxon>
        <taxon>Rubrobacter</taxon>
    </lineage>
</organism>
<dbReference type="InterPro" id="IPR032710">
    <property type="entry name" value="NTF2-like_dom_sf"/>
</dbReference>
<protein>
    <recommendedName>
        <fullName evidence="3">SnoaL-like domain-containing protein</fullName>
    </recommendedName>
</protein>
<sequence length="139" mass="14950">MTELRGPQDLPGGGEGPAARELAGDVCVVRAMYGALDQGDDGNLAGWADPGIGWVDPLSAVLPFDGLRRGWPSVLRSAFRRDPSGKGPRVSPETFLEFGDGVLVVGRFLWAGRKADEPFVHECFVRGGKVALIREYRAL</sequence>
<evidence type="ECO:0008006" key="3">
    <source>
        <dbReference type="Google" id="ProtNLM"/>
    </source>
</evidence>
<dbReference type="Proteomes" id="UP000502706">
    <property type="component" value="Chromosome"/>
</dbReference>